<feature type="non-terminal residue" evidence="1">
    <location>
        <position position="1"/>
    </location>
</feature>
<comment type="caution">
    <text evidence="1">The sequence shown here is derived from an EMBL/GenBank/DDBJ whole genome shotgun (WGS) entry which is preliminary data.</text>
</comment>
<dbReference type="EMBL" id="CAJNOR010017293">
    <property type="protein sequence ID" value="CAF1687126.1"/>
    <property type="molecule type" value="Genomic_DNA"/>
</dbReference>
<organism evidence="1 2">
    <name type="scientific">Adineta ricciae</name>
    <name type="common">Rotifer</name>
    <dbReference type="NCBI Taxonomy" id="249248"/>
    <lineage>
        <taxon>Eukaryota</taxon>
        <taxon>Metazoa</taxon>
        <taxon>Spiralia</taxon>
        <taxon>Gnathifera</taxon>
        <taxon>Rotifera</taxon>
        <taxon>Eurotatoria</taxon>
        <taxon>Bdelloidea</taxon>
        <taxon>Adinetida</taxon>
        <taxon>Adinetidae</taxon>
        <taxon>Adineta</taxon>
    </lineage>
</organism>
<keyword evidence="2" id="KW-1185">Reference proteome</keyword>
<gene>
    <name evidence="1" type="ORF">XAT740_LOCUS62255</name>
</gene>
<evidence type="ECO:0000313" key="2">
    <source>
        <dbReference type="Proteomes" id="UP000663828"/>
    </source>
</evidence>
<sequence>IGGVRGKSYKNWGTIWVEQDLEEFFEDNRGGKHDVSFYDICLELENLIKLYALDACKRKAASFTSSELAGYQEEQYYELVGQ</sequence>
<protein>
    <submittedName>
        <fullName evidence="1">Uncharacterized protein</fullName>
    </submittedName>
</protein>
<reference evidence="1" key="1">
    <citation type="submission" date="2021-02" db="EMBL/GenBank/DDBJ databases">
        <authorList>
            <person name="Nowell W R."/>
        </authorList>
    </citation>
    <scope>NUCLEOTIDE SEQUENCE</scope>
</reference>
<proteinExistence type="predicted"/>
<dbReference type="Proteomes" id="UP000663828">
    <property type="component" value="Unassembled WGS sequence"/>
</dbReference>
<name>A0A816HKE4_ADIRI</name>
<feature type="non-terminal residue" evidence="1">
    <location>
        <position position="82"/>
    </location>
</feature>
<accession>A0A816HKE4</accession>
<evidence type="ECO:0000313" key="1">
    <source>
        <dbReference type="EMBL" id="CAF1687126.1"/>
    </source>
</evidence>
<dbReference type="AlphaFoldDB" id="A0A816HKE4"/>